<evidence type="ECO:0000256" key="2">
    <source>
        <dbReference type="ARBA" id="ARBA00010337"/>
    </source>
</evidence>
<dbReference type="GO" id="GO:0051321">
    <property type="term" value="P:meiotic cell cycle"/>
    <property type="evidence" value="ECO:0007669"/>
    <property type="project" value="TreeGrafter"/>
</dbReference>
<feature type="compositionally biased region" description="Low complexity" evidence="6">
    <location>
        <begin position="250"/>
        <end position="264"/>
    </location>
</feature>
<dbReference type="Pfam" id="PF04130">
    <property type="entry name" value="GCP_C_terminal"/>
    <property type="match status" value="1"/>
</dbReference>
<feature type="region of interest" description="Disordered" evidence="6">
    <location>
        <begin position="245"/>
        <end position="267"/>
    </location>
</feature>
<dbReference type="GO" id="GO:0043015">
    <property type="term" value="F:gamma-tubulin binding"/>
    <property type="evidence" value="ECO:0007669"/>
    <property type="project" value="InterPro"/>
</dbReference>
<dbReference type="PANTHER" id="PTHR19302:SF14">
    <property type="entry name" value="GAMMA-TUBULIN COMPLEX COMPONENT 3"/>
    <property type="match status" value="1"/>
</dbReference>
<reference evidence="9" key="1">
    <citation type="submission" date="2021-01" db="EMBL/GenBank/DDBJ databases">
        <authorList>
            <person name="Corre E."/>
            <person name="Pelletier E."/>
            <person name="Niang G."/>
            <person name="Scheremetjew M."/>
            <person name="Finn R."/>
            <person name="Kale V."/>
            <person name="Holt S."/>
            <person name="Cochrane G."/>
            <person name="Meng A."/>
            <person name="Brown T."/>
            <person name="Cohen L."/>
        </authorList>
    </citation>
    <scope>NUCLEOTIDE SEQUENCE</scope>
    <source>
        <strain evidence="9">CCMP1320</strain>
    </source>
</reference>
<keyword evidence="3" id="KW-0963">Cytoplasm</keyword>
<feature type="region of interest" description="Disordered" evidence="6">
    <location>
        <begin position="137"/>
        <end position="211"/>
    </location>
</feature>
<protein>
    <recommendedName>
        <fullName evidence="10">Gamma-tubulin complex component</fullName>
    </recommendedName>
</protein>
<dbReference type="Gene3D" id="1.20.120.1900">
    <property type="entry name" value="Gamma-tubulin complex, C-terminal domain"/>
    <property type="match status" value="1"/>
</dbReference>
<dbReference type="GO" id="GO:0031122">
    <property type="term" value="P:cytoplasmic microtubule organization"/>
    <property type="evidence" value="ECO:0007669"/>
    <property type="project" value="TreeGrafter"/>
</dbReference>
<feature type="compositionally biased region" description="Low complexity" evidence="6">
    <location>
        <begin position="157"/>
        <end position="187"/>
    </location>
</feature>
<evidence type="ECO:0008006" key="10">
    <source>
        <dbReference type="Google" id="ProtNLM"/>
    </source>
</evidence>
<dbReference type="InterPro" id="IPR041470">
    <property type="entry name" value="GCP_N"/>
</dbReference>
<evidence type="ECO:0000256" key="1">
    <source>
        <dbReference type="ARBA" id="ARBA00004245"/>
    </source>
</evidence>
<feature type="region of interest" description="Disordered" evidence="6">
    <location>
        <begin position="315"/>
        <end position="336"/>
    </location>
</feature>
<organism evidence="9">
    <name type="scientific">Dunaliella tertiolecta</name>
    <name type="common">Green alga</name>
    <dbReference type="NCBI Taxonomy" id="3047"/>
    <lineage>
        <taxon>Eukaryota</taxon>
        <taxon>Viridiplantae</taxon>
        <taxon>Chlorophyta</taxon>
        <taxon>core chlorophytes</taxon>
        <taxon>Chlorophyceae</taxon>
        <taxon>CS clade</taxon>
        <taxon>Chlamydomonadales</taxon>
        <taxon>Dunaliellaceae</taxon>
        <taxon>Dunaliella</taxon>
    </lineage>
</organism>
<feature type="domain" description="Gamma tubulin complex component protein N-terminal" evidence="8">
    <location>
        <begin position="224"/>
        <end position="602"/>
    </location>
</feature>
<evidence type="ECO:0000256" key="4">
    <source>
        <dbReference type="ARBA" id="ARBA00022701"/>
    </source>
</evidence>
<gene>
    <name evidence="9" type="ORF">DTER00134_LOCUS12627</name>
</gene>
<keyword evidence="5" id="KW-0206">Cytoskeleton</keyword>
<dbReference type="InterPro" id="IPR007259">
    <property type="entry name" value="GCP"/>
</dbReference>
<keyword evidence="4" id="KW-0493">Microtubule</keyword>
<dbReference type="EMBL" id="HBIP01021170">
    <property type="protein sequence ID" value="CAE0497554.1"/>
    <property type="molecule type" value="Transcribed_RNA"/>
</dbReference>
<comment type="subcellular location">
    <subcellularLocation>
        <location evidence="1">Cytoplasm</location>
        <location evidence="1">Cytoskeleton</location>
    </subcellularLocation>
</comment>
<proteinExistence type="inferred from homology"/>
<evidence type="ECO:0000313" key="9">
    <source>
        <dbReference type="EMBL" id="CAE0497554.1"/>
    </source>
</evidence>
<dbReference type="GO" id="GO:0007020">
    <property type="term" value="P:microtubule nucleation"/>
    <property type="evidence" value="ECO:0007669"/>
    <property type="project" value="InterPro"/>
</dbReference>
<evidence type="ECO:0000259" key="7">
    <source>
        <dbReference type="Pfam" id="PF04130"/>
    </source>
</evidence>
<dbReference type="Pfam" id="PF17681">
    <property type="entry name" value="GCP_N_terminal"/>
    <property type="match status" value="1"/>
</dbReference>
<dbReference type="GO" id="GO:0000930">
    <property type="term" value="C:gamma-tubulin complex"/>
    <property type="evidence" value="ECO:0007669"/>
    <property type="project" value="TreeGrafter"/>
</dbReference>
<comment type="similarity">
    <text evidence="2">Belongs to the TUBGCP family.</text>
</comment>
<dbReference type="PANTHER" id="PTHR19302">
    <property type="entry name" value="GAMMA TUBULIN COMPLEX PROTEIN"/>
    <property type="match status" value="1"/>
</dbReference>
<feature type="domain" description="Gamma tubulin complex component C-terminal" evidence="7">
    <location>
        <begin position="609"/>
        <end position="941"/>
    </location>
</feature>
<dbReference type="InterPro" id="IPR040457">
    <property type="entry name" value="GCP_C"/>
</dbReference>
<dbReference type="GO" id="GO:0051225">
    <property type="term" value="P:spindle assembly"/>
    <property type="evidence" value="ECO:0007669"/>
    <property type="project" value="TreeGrafter"/>
</dbReference>
<evidence type="ECO:0000256" key="5">
    <source>
        <dbReference type="ARBA" id="ARBA00023212"/>
    </source>
</evidence>
<dbReference type="GO" id="GO:0005874">
    <property type="term" value="C:microtubule"/>
    <property type="evidence" value="ECO:0007669"/>
    <property type="project" value="UniProtKB-KW"/>
</dbReference>
<accession>A0A7S3QYS6</accession>
<evidence type="ECO:0000256" key="3">
    <source>
        <dbReference type="ARBA" id="ARBA00022490"/>
    </source>
</evidence>
<dbReference type="InterPro" id="IPR042241">
    <property type="entry name" value="GCP_C_sf"/>
</dbReference>
<dbReference type="GO" id="GO:0000278">
    <property type="term" value="P:mitotic cell cycle"/>
    <property type="evidence" value="ECO:0007669"/>
    <property type="project" value="TreeGrafter"/>
</dbReference>
<evidence type="ECO:0000256" key="6">
    <source>
        <dbReference type="SAM" id="MobiDB-lite"/>
    </source>
</evidence>
<evidence type="ECO:0000259" key="8">
    <source>
        <dbReference type="Pfam" id="PF17681"/>
    </source>
</evidence>
<dbReference type="GO" id="GO:0051011">
    <property type="term" value="F:microtubule minus-end binding"/>
    <property type="evidence" value="ECO:0007669"/>
    <property type="project" value="TreeGrafter"/>
</dbReference>
<dbReference type="GO" id="GO:0000922">
    <property type="term" value="C:spindle pole"/>
    <property type="evidence" value="ECO:0007669"/>
    <property type="project" value="InterPro"/>
</dbReference>
<dbReference type="AlphaFoldDB" id="A0A7S3QYS6"/>
<sequence>MENTQTSFVHRLVNHALVQSNVPEKDRQAHSAQLFSYAVRILGSKLSSKTLNDEQAVLQALRLELEQQGKASNAARLLECHQGLCSNASLSSSTRSGILRLLRLCAGSGRSRPSGEDLLGSTVSYLSKGGLQALASIPGSAASRPGSAYVAPPQPSNPQLQHQHQQPEPYSVSFPPSLSSSFSSNHSGGPARQDHDHLRRQRGAAAAGLHDSTSISSVKEPLLVRDVLYACQGITGKFMEYQDDNVPAHPSSSGSSPSLSSPGLNGCRGGYTVSQDVEVSEVEKMLVARLTELGWLFRRVKAHADAGAASIVPTASSANPTAAGPGSAEGWSAAAGTQGGGGAVRQALCSTLATELADFYRLMAVLEAHAMQPMPTPGDVDASGPYLTLRRLVVWLGEPLRRMRLLALLADSTQGLGGGALAGALYAHAQHGDPFVSSYVSKVLHVACVPLFDMIRRWVFEGVLEDLHGEFFVRKADWVADLVASTRGGDAGGLATLELSGGAEAQAGGKGRDLWRNGYWLEPAQLPSAFISEQLAQKVLRAGKSINFLQDVCGDGPWVQEAASAAAAAAAQAASFGHVEALERVVSTASAMVDRRLMEVLMGRFQFAKHCDAVRRYLLLGQGDFVQALMDLVSKELDRSAMQVSEITLNHALRTALGASAARYDDEDVQDRLRARKDRSAAGGESGWDVFTLQYDVRGPLATIFTRDAMGQYLRVFALLWRLKRVESALSSSWMVLQCEVERALSKFPQNQKGQAAERVQRQCLQLRSEMSHFVTNLQYYLMFEVMESAWQEMSRRVSCAADLDQLIDAHEDYLGTLIRKALLDAGSEALRVTLAELTSNMLGLHGVVQRFNEVVQSAERRLLAKQWRIKERTAAGQWGTVAGEDDISSVPSEELLPVEKRVDELQRVHARALQTFTQQLPAQAHDEVRFLLYRLDFQEFARRRSAIDEIL</sequence>
<name>A0A7S3QYS6_DUNTE</name>